<proteinExistence type="predicted"/>
<evidence type="ECO:0000313" key="2">
    <source>
        <dbReference type="EMBL" id="OHA74100.1"/>
    </source>
</evidence>
<dbReference type="EMBL" id="MHUH01000005">
    <property type="protein sequence ID" value="OHA74100.1"/>
    <property type="molecule type" value="Genomic_DNA"/>
</dbReference>
<feature type="region of interest" description="Disordered" evidence="1">
    <location>
        <begin position="30"/>
        <end position="50"/>
    </location>
</feature>
<dbReference type="AlphaFoldDB" id="A0A1G2RMM8"/>
<comment type="caution">
    <text evidence="2">The sequence shown here is derived from an EMBL/GenBank/DDBJ whole genome shotgun (WGS) entry which is preliminary data.</text>
</comment>
<evidence type="ECO:0000256" key="1">
    <source>
        <dbReference type="SAM" id="MobiDB-lite"/>
    </source>
</evidence>
<dbReference type="Proteomes" id="UP000178421">
    <property type="component" value="Unassembled WGS sequence"/>
</dbReference>
<evidence type="ECO:0000313" key="3">
    <source>
        <dbReference type="Proteomes" id="UP000178421"/>
    </source>
</evidence>
<accession>A0A1G2RMM8</accession>
<sequence length="155" mass="17030">MNAKNIFIILVVLFVIGAVALALTGFQQQATTPPEENSDQSSTGRLPGVPAPTVYNLSGTLLTTRGDLITFGVQVERAEDDRKLIEEKVVRVSSTTQIVRFETVTNPETGRPRVQEVPIALSFLRPGDRIQVISNRDILAQAEIQATKIRFLGRD</sequence>
<feature type="compositionally biased region" description="Polar residues" evidence="1">
    <location>
        <begin position="30"/>
        <end position="44"/>
    </location>
</feature>
<protein>
    <submittedName>
        <fullName evidence="2">Uncharacterized protein</fullName>
    </submittedName>
</protein>
<organism evidence="2 3">
    <name type="scientific">Candidatus Wildermuthbacteria bacterium RIFCSPLOWO2_01_FULL_48_29</name>
    <dbReference type="NCBI Taxonomy" id="1802462"/>
    <lineage>
        <taxon>Bacteria</taxon>
        <taxon>Candidatus Wildermuthiibacteriota</taxon>
    </lineage>
</organism>
<gene>
    <name evidence="2" type="ORF">A2940_00405</name>
</gene>
<name>A0A1G2RMM8_9BACT</name>
<reference evidence="2 3" key="1">
    <citation type="journal article" date="2016" name="Nat. Commun.">
        <title>Thousands of microbial genomes shed light on interconnected biogeochemical processes in an aquifer system.</title>
        <authorList>
            <person name="Anantharaman K."/>
            <person name="Brown C.T."/>
            <person name="Hug L.A."/>
            <person name="Sharon I."/>
            <person name="Castelle C.J."/>
            <person name="Probst A.J."/>
            <person name="Thomas B.C."/>
            <person name="Singh A."/>
            <person name="Wilkins M.J."/>
            <person name="Karaoz U."/>
            <person name="Brodie E.L."/>
            <person name="Williams K.H."/>
            <person name="Hubbard S.S."/>
            <person name="Banfield J.F."/>
        </authorList>
    </citation>
    <scope>NUCLEOTIDE SEQUENCE [LARGE SCALE GENOMIC DNA]</scope>
</reference>